<reference evidence="4" key="1">
    <citation type="submission" date="2013-01" db="EMBL/GenBank/DDBJ databases">
        <title>Draft Genome Sequence of a Mulberry Tree, Morus notabilis C.K. Schneid.</title>
        <authorList>
            <person name="He N."/>
            <person name="Zhao S."/>
        </authorList>
    </citation>
    <scope>NUCLEOTIDE SEQUENCE</scope>
</reference>
<proteinExistence type="predicted"/>
<dbReference type="PANTHER" id="PTHR33868:SF10">
    <property type="entry name" value="OS08G0483100 PROTEIN"/>
    <property type="match status" value="1"/>
</dbReference>
<evidence type="ECO:0000313" key="3">
    <source>
        <dbReference type="EMBL" id="EXC09712.1"/>
    </source>
</evidence>
<evidence type="ECO:0000313" key="4">
    <source>
        <dbReference type="Proteomes" id="UP000030645"/>
    </source>
</evidence>
<sequence>MGVNISQKNNTFGMDLMQNCDLPPPMKVFTRSDRKTVLPSMNRAFGLMGTREGESQSKFDGENHEKLELLKALRFSQTRAREAEKKAEVLAKERDCLSNAVFEEAKQLFGHRQLVRLLELQVSSLYSKWAEKERKGINRDDDDDGEDDDDGVCFTWVVALAFCFGIAGVGFAFVCRYLF</sequence>
<feature type="transmembrane region" description="Helical" evidence="2">
    <location>
        <begin position="154"/>
        <end position="178"/>
    </location>
</feature>
<dbReference type="OrthoDB" id="1673621at2759"/>
<name>W9S4F0_9ROSA</name>
<keyword evidence="4" id="KW-1185">Reference proteome</keyword>
<evidence type="ECO:0000256" key="2">
    <source>
        <dbReference type="SAM" id="Phobius"/>
    </source>
</evidence>
<dbReference type="AlphaFoldDB" id="W9S4F0"/>
<keyword evidence="2" id="KW-1133">Transmembrane helix</keyword>
<keyword evidence="2" id="KW-0812">Transmembrane</keyword>
<evidence type="ECO:0000256" key="1">
    <source>
        <dbReference type="SAM" id="Coils"/>
    </source>
</evidence>
<accession>W9S4F0</accession>
<organism evidence="3 4">
    <name type="scientific">Morus notabilis</name>
    <dbReference type="NCBI Taxonomy" id="981085"/>
    <lineage>
        <taxon>Eukaryota</taxon>
        <taxon>Viridiplantae</taxon>
        <taxon>Streptophyta</taxon>
        <taxon>Embryophyta</taxon>
        <taxon>Tracheophyta</taxon>
        <taxon>Spermatophyta</taxon>
        <taxon>Magnoliopsida</taxon>
        <taxon>eudicotyledons</taxon>
        <taxon>Gunneridae</taxon>
        <taxon>Pentapetalae</taxon>
        <taxon>rosids</taxon>
        <taxon>fabids</taxon>
        <taxon>Rosales</taxon>
        <taxon>Moraceae</taxon>
        <taxon>Moreae</taxon>
        <taxon>Morus</taxon>
    </lineage>
</organism>
<dbReference type="eggNOG" id="ENOG502S4RF">
    <property type="taxonomic scope" value="Eukaryota"/>
</dbReference>
<dbReference type="KEGG" id="mnt:21402728"/>
<dbReference type="EMBL" id="KE345620">
    <property type="protein sequence ID" value="EXC09712.1"/>
    <property type="molecule type" value="Genomic_DNA"/>
</dbReference>
<dbReference type="Proteomes" id="UP000030645">
    <property type="component" value="Unassembled WGS sequence"/>
</dbReference>
<keyword evidence="1" id="KW-0175">Coiled coil</keyword>
<protein>
    <submittedName>
        <fullName evidence="3">Uncharacterized protein</fullName>
    </submittedName>
</protein>
<dbReference type="STRING" id="981085.W9S4F0"/>
<feature type="coiled-coil region" evidence="1">
    <location>
        <begin position="73"/>
        <end position="100"/>
    </location>
</feature>
<gene>
    <name evidence="3" type="ORF">L484_019809</name>
</gene>
<keyword evidence="2" id="KW-0472">Membrane</keyword>
<dbReference type="PANTHER" id="PTHR33868">
    <property type="entry name" value="EXPRESSED PROTEIN"/>
    <property type="match status" value="1"/>
</dbReference>